<dbReference type="InterPro" id="IPR024550">
    <property type="entry name" value="TFIIEa/SarR/Rpc3_HTH_dom"/>
</dbReference>
<evidence type="ECO:0000256" key="4">
    <source>
        <dbReference type="SAM" id="MobiDB-lite"/>
    </source>
</evidence>
<comment type="similarity">
    <text evidence="1">Belongs to the TFIIE alpha subunit family.</text>
</comment>
<keyword evidence="6" id="KW-0396">Initiation factor</keyword>
<proteinExistence type="inferred from homology"/>
<feature type="compositionally biased region" description="Polar residues" evidence="4">
    <location>
        <begin position="381"/>
        <end position="409"/>
    </location>
</feature>
<dbReference type="SMART" id="SM00531">
    <property type="entry name" value="TFIIE"/>
    <property type="match status" value="1"/>
</dbReference>
<keyword evidence="6" id="KW-0648">Protein biosynthesis</keyword>
<name>A0A504Z4N3_FASGI</name>
<organism evidence="6 7">
    <name type="scientific">Fasciola gigantica</name>
    <name type="common">Giant liver fluke</name>
    <dbReference type="NCBI Taxonomy" id="46835"/>
    <lineage>
        <taxon>Eukaryota</taxon>
        <taxon>Metazoa</taxon>
        <taxon>Spiralia</taxon>
        <taxon>Lophotrochozoa</taxon>
        <taxon>Platyhelminthes</taxon>
        <taxon>Trematoda</taxon>
        <taxon>Digenea</taxon>
        <taxon>Plagiorchiida</taxon>
        <taxon>Echinostomata</taxon>
        <taxon>Echinostomatoidea</taxon>
        <taxon>Fasciolidae</taxon>
        <taxon>Fasciola</taxon>
    </lineage>
</organism>
<feature type="compositionally biased region" description="Low complexity" evidence="4">
    <location>
        <begin position="51"/>
        <end position="62"/>
    </location>
</feature>
<feature type="region of interest" description="Disordered" evidence="4">
    <location>
        <begin position="15"/>
        <end position="87"/>
    </location>
</feature>
<dbReference type="GO" id="GO:0006367">
    <property type="term" value="P:transcription initiation at RNA polymerase II promoter"/>
    <property type="evidence" value="ECO:0007669"/>
    <property type="project" value="InterPro"/>
</dbReference>
<dbReference type="PANTHER" id="PTHR13097">
    <property type="entry name" value="TRANSCRIPTION INITIATION FACTOR IIE, ALPHA SUBUNIT"/>
    <property type="match status" value="1"/>
</dbReference>
<dbReference type="GO" id="GO:0005673">
    <property type="term" value="C:transcription factor TFIIE complex"/>
    <property type="evidence" value="ECO:0007669"/>
    <property type="project" value="TreeGrafter"/>
</dbReference>
<dbReference type="EMBL" id="SUNJ01003008">
    <property type="protein sequence ID" value="TPP65557.1"/>
    <property type="molecule type" value="Genomic_DNA"/>
</dbReference>
<feature type="region of interest" description="Disordered" evidence="4">
    <location>
        <begin position="340"/>
        <end position="359"/>
    </location>
</feature>
<evidence type="ECO:0000313" key="6">
    <source>
        <dbReference type="EMBL" id="TPP65557.1"/>
    </source>
</evidence>
<feature type="compositionally biased region" description="Polar residues" evidence="4">
    <location>
        <begin position="77"/>
        <end position="87"/>
    </location>
</feature>
<dbReference type="InterPro" id="IPR039997">
    <property type="entry name" value="TFE"/>
</dbReference>
<keyword evidence="2" id="KW-0805">Transcription regulation</keyword>
<dbReference type="PROSITE" id="PS51344">
    <property type="entry name" value="HTH_TFE_IIE"/>
    <property type="match status" value="1"/>
</dbReference>
<feature type="compositionally biased region" description="Polar residues" evidence="4">
    <location>
        <begin position="341"/>
        <end position="352"/>
    </location>
</feature>
<dbReference type="SUPFAM" id="SSF57783">
    <property type="entry name" value="Zinc beta-ribbon"/>
    <property type="match status" value="1"/>
</dbReference>
<evidence type="ECO:0000259" key="5">
    <source>
        <dbReference type="PROSITE" id="PS51344"/>
    </source>
</evidence>
<dbReference type="PANTHER" id="PTHR13097:SF7">
    <property type="entry name" value="GENERAL TRANSCRIPTION FACTOR IIE SUBUNIT 1"/>
    <property type="match status" value="1"/>
</dbReference>
<comment type="caution">
    <text evidence="6">The sequence shown here is derived from an EMBL/GenBank/DDBJ whole genome shotgun (WGS) entry which is preliminary data.</text>
</comment>
<evidence type="ECO:0000256" key="3">
    <source>
        <dbReference type="ARBA" id="ARBA00023163"/>
    </source>
</evidence>
<feature type="domain" description="HTH TFE/IIEalpha-type" evidence="5">
    <location>
        <begin position="94"/>
        <end position="184"/>
    </location>
</feature>
<dbReference type="InterPro" id="IPR002853">
    <property type="entry name" value="TFIIE_asu"/>
</dbReference>
<feature type="region of interest" description="Disordered" evidence="4">
    <location>
        <begin position="464"/>
        <end position="510"/>
    </location>
</feature>
<reference evidence="6 7" key="1">
    <citation type="submission" date="2019-04" db="EMBL/GenBank/DDBJ databases">
        <title>Annotation for the trematode Fasciola gigantica.</title>
        <authorList>
            <person name="Choi Y.-J."/>
        </authorList>
    </citation>
    <scope>NUCLEOTIDE SEQUENCE [LARGE SCALE GENOMIC DNA]</scope>
    <source>
        <strain evidence="6">Uganda_cow_1</strain>
    </source>
</reference>
<feature type="compositionally biased region" description="Polar residues" evidence="4">
    <location>
        <begin position="15"/>
        <end position="39"/>
    </location>
</feature>
<evidence type="ECO:0000256" key="2">
    <source>
        <dbReference type="ARBA" id="ARBA00023015"/>
    </source>
</evidence>
<feature type="compositionally biased region" description="Polar residues" evidence="4">
    <location>
        <begin position="434"/>
        <end position="446"/>
    </location>
</feature>
<dbReference type="GO" id="GO:0003743">
    <property type="term" value="F:translation initiation factor activity"/>
    <property type="evidence" value="ECO:0007669"/>
    <property type="project" value="UniProtKB-KW"/>
</dbReference>
<dbReference type="InterPro" id="IPR021600">
    <property type="entry name" value="TFIIE_asu_C"/>
</dbReference>
<dbReference type="Pfam" id="PF11521">
    <property type="entry name" value="TFIIE-A_C"/>
    <property type="match status" value="1"/>
</dbReference>
<dbReference type="AlphaFoldDB" id="A0A504Z4N3"/>
<sequence length="555" mass="61666">MSIAATAANASFSLSQNVASPSRTSNEFSNVNLTNNGTHPPNIDSRKRPQTISSSVTHTSSSLPAKRPNPSHVRIPTSDTNRTQKSTSEVPACLERLVRTIVRMFYSREHSLIVDMLVRNTIMKENDLCERLRFEEKQLRQYLRTLKQDQLIKSKLQLETDASGKTTKITHYFIEYKLFVNIVKYRLDQVQRRLEAEQRKTTSRATFKCPSCAMTYTDLEVDRLLDPENPGRLICVYCQAEVVEEKDNVSRTDARALIAKFHHQVREPIDNMLRECDAVHLSSSILEPEIRPLEPLNEDAEMDYKMDNSRFSLDSESSASSNRRNDTQFGPTESRVRIVLTGQSDKGSQNTKARPIWMADSTINSGPLAGLGELDRGSGTDFGSTQFSSSSDQTAVLGSSSNESLTQTLAPGRVPTGFSTASGSSGGLSSTVSADLQSSNPTGISTATSSDIMQLLLVHERRRMANQHSGKSTHLVPKNRPIKNPMPPSFSDRSTGNKEQGSPESNDKPQLLVCLGGRMIPYAEITGSMIKTMTPQERAEYVRVGKQLYMDVMMQ</sequence>
<feature type="region of interest" description="Disordered" evidence="4">
    <location>
        <begin position="368"/>
        <end position="446"/>
    </location>
</feature>
<accession>A0A504Z4N3</accession>
<evidence type="ECO:0000313" key="7">
    <source>
        <dbReference type="Proteomes" id="UP000316759"/>
    </source>
</evidence>
<keyword evidence="3" id="KW-0804">Transcription</keyword>
<dbReference type="InterPro" id="IPR013083">
    <property type="entry name" value="Znf_RING/FYVE/PHD"/>
</dbReference>
<gene>
    <name evidence="6" type="ORF">FGIG_07144</name>
</gene>
<dbReference type="OrthoDB" id="361102at2759"/>
<feature type="compositionally biased region" description="Polar residues" evidence="4">
    <location>
        <begin position="491"/>
        <end position="504"/>
    </location>
</feature>
<feature type="compositionally biased region" description="Low complexity" evidence="4">
    <location>
        <begin position="416"/>
        <end position="433"/>
    </location>
</feature>
<evidence type="ECO:0000256" key="1">
    <source>
        <dbReference type="ARBA" id="ARBA00008947"/>
    </source>
</evidence>
<dbReference type="InterPro" id="IPR017919">
    <property type="entry name" value="TFIIE/TFIIEa_HTH"/>
</dbReference>
<dbReference type="Gene3D" id="3.30.40.10">
    <property type="entry name" value="Zinc/RING finger domain, C3HC4 (zinc finger)"/>
    <property type="match status" value="1"/>
</dbReference>
<feature type="region of interest" description="Disordered" evidence="4">
    <location>
        <begin position="311"/>
        <end position="335"/>
    </location>
</feature>
<dbReference type="Proteomes" id="UP000316759">
    <property type="component" value="Unassembled WGS sequence"/>
</dbReference>
<dbReference type="STRING" id="46835.A0A504Z4N3"/>
<keyword evidence="7" id="KW-1185">Reference proteome</keyword>
<feature type="compositionally biased region" description="Polar residues" evidence="4">
    <location>
        <begin position="311"/>
        <end position="331"/>
    </location>
</feature>
<dbReference type="Gene3D" id="6.10.140.1250">
    <property type="match status" value="1"/>
</dbReference>
<protein>
    <submittedName>
        <fullName evidence="6">Transcription initiation factor TFIIE subunit alpha</fullName>
    </submittedName>
</protein>
<dbReference type="Pfam" id="PF02002">
    <property type="entry name" value="TFIIE_alpha"/>
    <property type="match status" value="1"/>
</dbReference>